<evidence type="ECO:0000256" key="1">
    <source>
        <dbReference type="ARBA" id="ARBA00000213"/>
    </source>
</evidence>
<reference evidence="14 15" key="1">
    <citation type="submission" date="2020-08" db="EMBL/GenBank/DDBJ databases">
        <title>Genomic Encyclopedia of Type Strains, Phase IV (KMG-V): Genome sequencing to study the core and pangenomes of soil and plant-associated prokaryotes.</title>
        <authorList>
            <person name="Whitman W."/>
        </authorList>
    </citation>
    <scope>NUCLEOTIDE SEQUENCE [LARGE SCALE GENOMIC DNA]</scope>
    <source>
        <strain evidence="14 15">MP601</strain>
    </source>
</reference>
<dbReference type="EMBL" id="JACHCA010000017">
    <property type="protein sequence ID" value="MBB6130740.1"/>
    <property type="molecule type" value="Genomic_DNA"/>
</dbReference>
<dbReference type="PRINTS" id="PR00417">
    <property type="entry name" value="PRTPISMRASEI"/>
</dbReference>
<dbReference type="Gene3D" id="1.10.290.10">
    <property type="entry name" value="Topoisomerase I, domain 4"/>
    <property type="match status" value="1"/>
</dbReference>
<keyword evidence="6" id="KW-0799">Topoisomerase</keyword>
<dbReference type="GO" id="GO:0006281">
    <property type="term" value="P:DNA repair"/>
    <property type="evidence" value="ECO:0007669"/>
    <property type="project" value="TreeGrafter"/>
</dbReference>
<evidence type="ECO:0000259" key="13">
    <source>
        <dbReference type="PROSITE" id="PS52039"/>
    </source>
</evidence>
<dbReference type="Gene3D" id="1.10.460.10">
    <property type="entry name" value="Topoisomerase I, domain 2"/>
    <property type="match status" value="1"/>
</dbReference>
<dbReference type="CDD" id="cd00186">
    <property type="entry name" value="TOP1Ac"/>
    <property type="match status" value="1"/>
</dbReference>
<dbReference type="GO" id="GO:0043597">
    <property type="term" value="C:cytoplasmic replication fork"/>
    <property type="evidence" value="ECO:0007669"/>
    <property type="project" value="TreeGrafter"/>
</dbReference>
<evidence type="ECO:0000256" key="2">
    <source>
        <dbReference type="ARBA" id="ARBA00009446"/>
    </source>
</evidence>
<evidence type="ECO:0000256" key="9">
    <source>
        <dbReference type="ARBA" id="ARBA00030003"/>
    </source>
</evidence>
<comment type="caution">
    <text evidence="14">The sequence shown here is derived from an EMBL/GenBank/DDBJ whole genome shotgun (WGS) entry which is preliminary data.</text>
</comment>
<dbReference type="InterPro" id="IPR025589">
    <property type="entry name" value="Toprim_C_rpt"/>
</dbReference>
<dbReference type="InterPro" id="IPR013497">
    <property type="entry name" value="Topo_IA_cen"/>
</dbReference>
<evidence type="ECO:0000313" key="15">
    <source>
        <dbReference type="Proteomes" id="UP000548326"/>
    </source>
</evidence>
<dbReference type="InterPro" id="IPR013826">
    <property type="entry name" value="Topo_IA_cen_sub3"/>
</dbReference>
<dbReference type="SMART" id="SM00493">
    <property type="entry name" value="TOPRIM"/>
    <property type="match status" value="1"/>
</dbReference>
<dbReference type="CDD" id="cd03362">
    <property type="entry name" value="TOPRIM_TopoIA_TopoIII"/>
    <property type="match status" value="1"/>
</dbReference>
<proteinExistence type="inferred from homology"/>
<dbReference type="GO" id="GO:0046872">
    <property type="term" value="F:metal ion binding"/>
    <property type="evidence" value="ECO:0007669"/>
    <property type="project" value="UniProtKB-KW"/>
</dbReference>
<dbReference type="Proteomes" id="UP000548326">
    <property type="component" value="Unassembled WGS sequence"/>
</dbReference>
<name>A0A841JIH1_9SPHI</name>
<keyword evidence="4" id="KW-0479">Metal-binding</keyword>
<evidence type="ECO:0000256" key="11">
    <source>
        <dbReference type="ARBA" id="ARBA00032235"/>
    </source>
</evidence>
<dbReference type="Gene3D" id="3.40.50.140">
    <property type="match status" value="1"/>
</dbReference>
<dbReference type="InterPro" id="IPR013824">
    <property type="entry name" value="Topo_IA_cen_sub1"/>
</dbReference>
<dbReference type="EC" id="5.6.2.1" evidence="3"/>
<dbReference type="GO" id="GO:0006265">
    <property type="term" value="P:DNA topological change"/>
    <property type="evidence" value="ECO:0007669"/>
    <property type="project" value="InterPro"/>
</dbReference>
<dbReference type="InterPro" id="IPR003602">
    <property type="entry name" value="Topo_IA_DNA-bd_dom"/>
</dbReference>
<dbReference type="Pfam" id="PF13342">
    <property type="entry name" value="Toprim_Crpt"/>
    <property type="match status" value="1"/>
</dbReference>
<evidence type="ECO:0000256" key="12">
    <source>
        <dbReference type="ARBA" id="ARBA00032877"/>
    </source>
</evidence>
<organism evidence="14 15">
    <name type="scientific">Mucilaginibacter lappiensis</name>
    <dbReference type="NCBI Taxonomy" id="354630"/>
    <lineage>
        <taxon>Bacteria</taxon>
        <taxon>Pseudomonadati</taxon>
        <taxon>Bacteroidota</taxon>
        <taxon>Sphingobacteriia</taxon>
        <taxon>Sphingobacteriales</taxon>
        <taxon>Sphingobacteriaceae</taxon>
        <taxon>Mucilaginibacter</taxon>
    </lineage>
</organism>
<dbReference type="Pfam" id="PF01131">
    <property type="entry name" value="Topoisom_bac"/>
    <property type="match status" value="1"/>
</dbReference>
<dbReference type="InterPro" id="IPR023405">
    <property type="entry name" value="Topo_IA_core_domain"/>
</dbReference>
<dbReference type="PROSITE" id="PS52039">
    <property type="entry name" value="TOPO_IA_2"/>
    <property type="match status" value="1"/>
</dbReference>
<protein>
    <recommendedName>
        <fullName evidence="3">DNA topoisomerase</fullName>
        <ecNumber evidence="3">5.6.2.1</ecNumber>
    </recommendedName>
    <alternativeName>
        <fullName evidence="12">Omega-protein</fullName>
    </alternativeName>
    <alternativeName>
        <fullName evidence="11">Relaxing enzyme</fullName>
    </alternativeName>
    <alternativeName>
        <fullName evidence="9">Swivelase</fullName>
    </alternativeName>
    <alternativeName>
        <fullName evidence="10">Untwisting enzyme</fullName>
    </alternativeName>
</protein>
<dbReference type="InterPro" id="IPR000380">
    <property type="entry name" value="Topo_IA"/>
</dbReference>
<dbReference type="Pfam" id="PF01751">
    <property type="entry name" value="Toprim"/>
    <property type="match status" value="1"/>
</dbReference>
<dbReference type="SMART" id="SM00437">
    <property type="entry name" value="TOP1Ac"/>
    <property type="match status" value="1"/>
</dbReference>
<gene>
    <name evidence="14" type="ORF">HDF22_004885</name>
</gene>
<dbReference type="AlphaFoldDB" id="A0A841JIH1"/>
<evidence type="ECO:0000256" key="10">
    <source>
        <dbReference type="ARBA" id="ARBA00031985"/>
    </source>
</evidence>
<dbReference type="GO" id="GO:0003917">
    <property type="term" value="F:DNA topoisomerase type I (single strand cut, ATP-independent) activity"/>
    <property type="evidence" value="ECO:0007669"/>
    <property type="project" value="UniProtKB-EC"/>
</dbReference>
<dbReference type="InterPro" id="IPR005738">
    <property type="entry name" value="TopoIII"/>
</dbReference>
<keyword evidence="8 14" id="KW-0413">Isomerase</keyword>
<evidence type="ECO:0000256" key="3">
    <source>
        <dbReference type="ARBA" id="ARBA00012891"/>
    </source>
</evidence>
<dbReference type="SUPFAM" id="SSF56712">
    <property type="entry name" value="Prokaryotic type I DNA topoisomerase"/>
    <property type="match status" value="1"/>
</dbReference>
<dbReference type="GO" id="GO:0006310">
    <property type="term" value="P:DNA recombination"/>
    <property type="evidence" value="ECO:0007669"/>
    <property type="project" value="TreeGrafter"/>
</dbReference>
<dbReference type="PROSITE" id="PS00396">
    <property type="entry name" value="TOPO_IA_1"/>
    <property type="match status" value="1"/>
</dbReference>
<dbReference type="SMART" id="SM00436">
    <property type="entry name" value="TOP1Bc"/>
    <property type="match status" value="1"/>
</dbReference>
<comment type="catalytic activity">
    <reaction evidence="1">
        <text>ATP-independent breakage of single-stranded DNA, followed by passage and rejoining.</text>
        <dbReference type="EC" id="5.6.2.1"/>
    </reaction>
</comment>
<comment type="similarity">
    <text evidence="2">Belongs to the type IA topoisomerase family.</text>
</comment>
<sequence>MKVVIAEKHSVARELARVFGAKAHGEGCLECPGYAFTWAFGHLIQLAPPEAYGFNGWKQEHPPMLPEVFQLAVKKAKIKEGYTDDPFIVKQLQNIKHLFNEATEIIVATDAWREGELIFRYIYQYLKCNKPFKRLWISSQTDEAIKNGFKNLKPGSTYDTLFYSAQCRSEADWIVGVNVTQALSIAAGNRSVLSLGRVQTPTLAMICARYIENKGFIVTPYFQIQLSLQKNGIVFKATGTTNYNSKPEAEQAAKRVQSTARIMSVEIKEEKETPPLLHDLGSLQQEANRKHGYTAEQTLGITQNLYENKLITYPRTESRYIDENVFSTIPGLIRILKRHPNLATAAGTLSAMNLNKKYVDAENVTDHHALLITPVRPGQFSAEQRDIYHPVASRMLESFHHDYFKELTTITLVSDSILFIANGVVIKSRGWRAVLNETEETDDHNNQGTLPAVYEKEILHVVKTEILSKKTKQRPLFTEATLLKAMETAGREMEDEALRQTMKDNGLGTPTTRANIIETLIEQDYILREKKNLIPTSRGLSVYDIVKDKRIAQPELTGQWEKRLEEIRTGTDVPAFKKEIRDYAAAITQELLANGETLQNLSPDKPGEDRMICPACKKGIIKLNPKAAGCSDYQSGCQFTVWRNISGKTLTDTHLKTLILKGKTPGLKGFVSKAGKAFEAALALENGKVSFVF</sequence>
<dbReference type="InterPro" id="IPR023406">
    <property type="entry name" value="Topo_IA_AS"/>
</dbReference>
<feature type="domain" description="Topo IA-type catalytic" evidence="13">
    <location>
        <begin position="158"/>
        <end position="588"/>
    </location>
</feature>
<dbReference type="InterPro" id="IPR034144">
    <property type="entry name" value="TOPRIM_TopoIII"/>
</dbReference>
<dbReference type="InterPro" id="IPR013825">
    <property type="entry name" value="Topo_IA_cen_sub2"/>
</dbReference>
<dbReference type="InterPro" id="IPR003601">
    <property type="entry name" value="Topo_IA_2"/>
</dbReference>
<dbReference type="GO" id="GO:0003677">
    <property type="term" value="F:DNA binding"/>
    <property type="evidence" value="ECO:0007669"/>
    <property type="project" value="UniProtKB-KW"/>
</dbReference>
<keyword evidence="7" id="KW-0238">DNA-binding</keyword>
<evidence type="ECO:0000256" key="4">
    <source>
        <dbReference type="ARBA" id="ARBA00022723"/>
    </source>
</evidence>
<evidence type="ECO:0000256" key="7">
    <source>
        <dbReference type="ARBA" id="ARBA00023125"/>
    </source>
</evidence>
<evidence type="ECO:0000256" key="8">
    <source>
        <dbReference type="ARBA" id="ARBA00023235"/>
    </source>
</evidence>
<dbReference type="NCBIfam" id="TIGR01056">
    <property type="entry name" value="topB"/>
    <property type="match status" value="1"/>
</dbReference>
<dbReference type="PANTHER" id="PTHR11390">
    <property type="entry name" value="PROKARYOTIC DNA TOPOISOMERASE"/>
    <property type="match status" value="1"/>
</dbReference>
<evidence type="ECO:0000256" key="6">
    <source>
        <dbReference type="ARBA" id="ARBA00023029"/>
    </source>
</evidence>
<dbReference type="PANTHER" id="PTHR11390:SF21">
    <property type="entry name" value="DNA TOPOISOMERASE 3-ALPHA"/>
    <property type="match status" value="1"/>
</dbReference>
<keyword evidence="5" id="KW-0460">Magnesium</keyword>
<evidence type="ECO:0000313" key="14">
    <source>
        <dbReference type="EMBL" id="MBB6130740.1"/>
    </source>
</evidence>
<evidence type="ECO:0000256" key="5">
    <source>
        <dbReference type="ARBA" id="ARBA00022842"/>
    </source>
</evidence>
<accession>A0A841JIH1</accession>
<dbReference type="Gene3D" id="2.70.20.10">
    <property type="entry name" value="Topoisomerase I, domain 3"/>
    <property type="match status" value="1"/>
</dbReference>
<dbReference type="RefSeq" id="WP_183589434.1">
    <property type="nucleotide sequence ID" value="NZ_JACHCA010000017.1"/>
</dbReference>
<dbReference type="InterPro" id="IPR006171">
    <property type="entry name" value="TOPRIM_dom"/>
</dbReference>